<keyword evidence="20" id="KW-0472">Membrane</keyword>
<evidence type="ECO:0000256" key="25">
    <source>
        <dbReference type="ARBA" id="ARBA00034528"/>
    </source>
</evidence>
<dbReference type="GO" id="GO:0006629">
    <property type="term" value="P:lipid metabolic process"/>
    <property type="evidence" value="ECO:0007669"/>
    <property type="project" value="UniProtKB-KW"/>
</dbReference>
<evidence type="ECO:0000256" key="1">
    <source>
        <dbReference type="ARBA" id="ARBA00001974"/>
    </source>
</evidence>
<keyword evidence="16" id="KW-1133">Transmembrane helix</keyword>
<comment type="catalytic activity">
    <reaction evidence="41">
        <text>heptan-4-one + NADPH + O2 + H(+) = propyl butanoate + NADP(+) + H2O</text>
        <dbReference type="Rhea" id="RHEA:54852"/>
        <dbReference type="ChEBI" id="CHEBI:15377"/>
        <dbReference type="ChEBI" id="CHEBI:15378"/>
        <dbReference type="ChEBI" id="CHEBI:15379"/>
        <dbReference type="ChEBI" id="CHEBI:57783"/>
        <dbReference type="ChEBI" id="CHEBI:58349"/>
        <dbReference type="ChEBI" id="CHEBI:89484"/>
        <dbReference type="ChEBI" id="CHEBI:89719"/>
    </reaction>
    <physiologicalReaction direction="left-to-right" evidence="41">
        <dbReference type="Rhea" id="RHEA:54853"/>
    </physiologicalReaction>
</comment>
<proteinExistence type="inferred from homology"/>
<evidence type="ECO:0000256" key="33">
    <source>
        <dbReference type="ARBA" id="ARBA00047574"/>
    </source>
</evidence>
<dbReference type="SUPFAM" id="SSF51905">
    <property type="entry name" value="FAD/NAD(P)-binding domain"/>
    <property type="match status" value="2"/>
</dbReference>
<evidence type="ECO:0000256" key="18">
    <source>
        <dbReference type="ARBA" id="ARBA00023033"/>
    </source>
</evidence>
<keyword evidence="11" id="KW-0812">Transmembrane</keyword>
<dbReference type="PANTHER" id="PTHR23023">
    <property type="entry name" value="DIMETHYLANILINE MONOOXYGENASE"/>
    <property type="match status" value="1"/>
</dbReference>
<dbReference type="InterPro" id="IPR020946">
    <property type="entry name" value="Flavin_mOase-like"/>
</dbReference>
<evidence type="ECO:0000256" key="29">
    <source>
        <dbReference type="ARBA" id="ARBA00045722"/>
    </source>
</evidence>
<keyword evidence="18" id="KW-0503">Monooxygenase</keyword>
<keyword evidence="9" id="KW-0597">Phosphoprotein</keyword>
<dbReference type="GO" id="GO:0050661">
    <property type="term" value="F:NADP binding"/>
    <property type="evidence" value="ECO:0007669"/>
    <property type="project" value="InterPro"/>
</dbReference>
<evidence type="ECO:0000256" key="14">
    <source>
        <dbReference type="ARBA" id="ARBA00022848"/>
    </source>
</evidence>
<evidence type="ECO:0000256" key="37">
    <source>
        <dbReference type="ARBA" id="ARBA00048041"/>
    </source>
</evidence>
<keyword evidence="10" id="KW-0285">Flavoprotein</keyword>
<evidence type="ECO:0000256" key="26">
    <source>
        <dbReference type="ARBA" id="ARBA00034536"/>
    </source>
</evidence>
<comment type="cofactor">
    <cofactor evidence="1">
        <name>FAD</name>
        <dbReference type="ChEBI" id="CHEBI:57692"/>
    </cofactor>
</comment>
<evidence type="ECO:0000256" key="19">
    <source>
        <dbReference type="ARBA" id="ARBA00023098"/>
    </source>
</evidence>
<dbReference type="EMBL" id="CAJVPQ010003908">
    <property type="protein sequence ID" value="CAG8639994.1"/>
    <property type="molecule type" value="Genomic_DNA"/>
</dbReference>
<evidence type="ECO:0000313" key="44">
    <source>
        <dbReference type="EMBL" id="CAG8639994.1"/>
    </source>
</evidence>
<dbReference type="GO" id="GO:0016174">
    <property type="term" value="F:NAD(P)H oxidase H2O2-forming activity"/>
    <property type="evidence" value="ECO:0007669"/>
    <property type="project" value="UniProtKB-EC"/>
</dbReference>
<evidence type="ECO:0000256" key="2">
    <source>
        <dbReference type="ARBA" id="ARBA00004389"/>
    </source>
</evidence>
<gene>
    <name evidence="44" type="ORF">FCALED_LOCUS10517</name>
</gene>
<dbReference type="Gene3D" id="3.50.50.60">
    <property type="entry name" value="FAD/NAD(P)-binding domain"/>
    <property type="match status" value="2"/>
</dbReference>
<evidence type="ECO:0000256" key="10">
    <source>
        <dbReference type="ARBA" id="ARBA00022630"/>
    </source>
</evidence>
<dbReference type="OrthoDB" id="66881at2759"/>
<keyword evidence="45" id="KW-1185">Reference proteome</keyword>
<evidence type="ECO:0000256" key="22">
    <source>
        <dbReference type="ARBA" id="ARBA00029728"/>
    </source>
</evidence>
<dbReference type="Pfam" id="PF00743">
    <property type="entry name" value="FMO-like"/>
    <property type="match status" value="1"/>
</dbReference>
<evidence type="ECO:0000256" key="15">
    <source>
        <dbReference type="ARBA" id="ARBA00022857"/>
    </source>
</evidence>
<evidence type="ECO:0000256" key="23">
    <source>
        <dbReference type="ARBA" id="ARBA00033213"/>
    </source>
</evidence>
<dbReference type="PRINTS" id="PR01125">
    <property type="entry name" value="FMOXYGENASE5"/>
</dbReference>
<comment type="catalytic activity">
    <reaction evidence="38">
        <text>trimethylamine + NADPH + O2 = trimethylamine N-oxide + NADP(+) + H2O</text>
        <dbReference type="Rhea" id="RHEA:31979"/>
        <dbReference type="ChEBI" id="CHEBI:15377"/>
        <dbReference type="ChEBI" id="CHEBI:15379"/>
        <dbReference type="ChEBI" id="CHEBI:15724"/>
        <dbReference type="ChEBI" id="CHEBI:57783"/>
        <dbReference type="ChEBI" id="CHEBI:58349"/>
        <dbReference type="ChEBI" id="CHEBI:58389"/>
        <dbReference type="EC" id="1.14.13.148"/>
    </reaction>
    <physiologicalReaction direction="left-to-right" evidence="38">
        <dbReference type="Rhea" id="RHEA:31980"/>
    </physiologicalReaction>
</comment>
<evidence type="ECO:0000256" key="5">
    <source>
        <dbReference type="ARBA" id="ARBA00012698"/>
    </source>
</evidence>
<comment type="caution">
    <text evidence="44">The sequence shown here is derived from an EMBL/GenBank/DDBJ whole genome shotgun (WGS) entry which is preliminary data.</text>
</comment>
<evidence type="ECO:0000256" key="34">
    <source>
        <dbReference type="ARBA" id="ARBA00047855"/>
    </source>
</evidence>
<evidence type="ECO:0000256" key="21">
    <source>
        <dbReference type="ARBA" id="ARBA00029725"/>
    </source>
</evidence>
<name>A0A9N9GWR8_9GLOM</name>
<evidence type="ECO:0000256" key="38">
    <source>
        <dbReference type="ARBA" id="ARBA00048088"/>
    </source>
</evidence>
<dbReference type="EC" id="1.14.13.8" evidence="6"/>
<dbReference type="Proteomes" id="UP000789570">
    <property type="component" value="Unassembled WGS sequence"/>
</dbReference>
<dbReference type="PIRSF" id="PIRSF000332">
    <property type="entry name" value="FMO"/>
    <property type="match status" value="1"/>
</dbReference>
<dbReference type="EC" id="1.14.13.148" evidence="25"/>
<dbReference type="PRINTS" id="PR00370">
    <property type="entry name" value="FMOXYGENASE"/>
</dbReference>
<organism evidence="44 45">
    <name type="scientific">Funneliformis caledonium</name>
    <dbReference type="NCBI Taxonomy" id="1117310"/>
    <lineage>
        <taxon>Eukaryota</taxon>
        <taxon>Fungi</taxon>
        <taxon>Fungi incertae sedis</taxon>
        <taxon>Mucoromycota</taxon>
        <taxon>Glomeromycotina</taxon>
        <taxon>Glomeromycetes</taxon>
        <taxon>Glomerales</taxon>
        <taxon>Glomeraceae</taxon>
        <taxon>Funneliformis</taxon>
    </lineage>
</organism>
<comment type="catalytic activity">
    <reaction evidence="33">
        <text>heptan-2-one + NADPH + O2 + H(+) = pentyl acetate + NADP(+) + H2O</text>
        <dbReference type="Rhea" id="RHEA:54836"/>
        <dbReference type="ChEBI" id="CHEBI:5672"/>
        <dbReference type="ChEBI" id="CHEBI:15377"/>
        <dbReference type="ChEBI" id="CHEBI:15378"/>
        <dbReference type="ChEBI" id="CHEBI:15379"/>
        <dbReference type="ChEBI" id="CHEBI:57783"/>
        <dbReference type="ChEBI" id="CHEBI:58349"/>
        <dbReference type="ChEBI" id="CHEBI:87362"/>
    </reaction>
    <physiologicalReaction direction="left-to-right" evidence="33">
        <dbReference type="Rhea" id="RHEA:54837"/>
    </physiologicalReaction>
</comment>
<evidence type="ECO:0000256" key="13">
    <source>
        <dbReference type="ARBA" id="ARBA00022827"/>
    </source>
</evidence>
<dbReference type="GO" id="GO:0005789">
    <property type="term" value="C:endoplasmic reticulum membrane"/>
    <property type="evidence" value="ECO:0007669"/>
    <property type="project" value="UniProtKB-SubCell"/>
</dbReference>
<evidence type="ECO:0000256" key="42">
    <source>
        <dbReference type="ARBA" id="ARBA00049443"/>
    </source>
</evidence>
<accession>A0A9N9GWR8</accession>
<comment type="catalytic activity">
    <reaction evidence="39">
        <text>octan-3-one + NADPH + O2 + H(+) = ethyl hexanoate + NADP(+) + H2O</text>
        <dbReference type="Rhea" id="RHEA:54856"/>
        <dbReference type="ChEBI" id="CHEBI:15377"/>
        <dbReference type="ChEBI" id="CHEBI:15378"/>
        <dbReference type="ChEBI" id="CHEBI:15379"/>
        <dbReference type="ChEBI" id="CHEBI:57783"/>
        <dbReference type="ChEBI" id="CHEBI:58349"/>
        <dbReference type="ChEBI" id="CHEBI:80946"/>
        <dbReference type="ChEBI" id="CHEBI:86055"/>
    </reaction>
    <physiologicalReaction direction="left-to-right" evidence="39">
        <dbReference type="Rhea" id="RHEA:54857"/>
    </physiologicalReaction>
</comment>
<evidence type="ECO:0000256" key="8">
    <source>
        <dbReference type="ARBA" id="ARBA00022481"/>
    </source>
</evidence>
<evidence type="ECO:0000256" key="28">
    <source>
        <dbReference type="ARBA" id="ARBA00034561"/>
    </source>
</evidence>
<evidence type="ECO:0000256" key="40">
    <source>
        <dbReference type="ARBA" id="ARBA00048989"/>
    </source>
</evidence>
<keyword evidence="13" id="KW-0274">FAD</keyword>
<evidence type="ECO:0000256" key="6">
    <source>
        <dbReference type="ARBA" id="ARBA00012850"/>
    </source>
</evidence>
<evidence type="ECO:0000256" key="20">
    <source>
        <dbReference type="ARBA" id="ARBA00023136"/>
    </source>
</evidence>
<evidence type="ECO:0000256" key="9">
    <source>
        <dbReference type="ARBA" id="ARBA00022553"/>
    </source>
</evidence>
<evidence type="ECO:0000256" key="16">
    <source>
        <dbReference type="ARBA" id="ARBA00022989"/>
    </source>
</evidence>
<dbReference type="AlphaFoldDB" id="A0A9N9GWR8"/>
<comment type="catalytic activity">
    <reaction evidence="42">
        <text>N,N-dimethylaniline + NADPH + O2 + H(+) = N,N-dimethylaniline N-oxide + NADP(+) + H2O</text>
        <dbReference type="Rhea" id="RHEA:24468"/>
        <dbReference type="ChEBI" id="CHEBI:15377"/>
        <dbReference type="ChEBI" id="CHEBI:15378"/>
        <dbReference type="ChEBI" id="CHEBI:15379"/>
        <dbReference type="ChEBI" id="CHEBI:16269"/>
        <dbReference type="ChEBI" id="CHEBI:17735"/>
        <dbReference type="ChEBI" id="CHEBI:57783"/>
        <dbReference type="ChEBI" id="CHEBI:58349"/>
        <dbReference type="EC" id="1.14.13.8"/>
    </reaction>
    <physiologicalReaction direction="left-to-right" evidence="42">
        <dbReference type="Rhea" id="RHEA:24469"/>
    </physiologicalReaction>
</comment>
<comment type="catalytic activity">
    <reaction evidence="32">
        <text>hexan-3-one + NADPH + O2 + H(+) = propyl propanoate + NADP(+) + H2O</text>
        <dbReference type="Rhea" id="RHEA:54848"/>
        <dbReference type="ChEBI" id="CHEBI:15377"/>
        <dbReference type="ChEBI" id="CHEBI:15378"/>
        <dbReference type="ChEBI" id="CHEBI:15379"/>
        <dbReference type="ChEBI" id="CHEBI:57783"/>
        <dbReference type="ChEBI" id="CHEBI:58349"/>
        <dbReference type="ChEBI" id="CHEBI:89828"/>
        <dbReference type="ChEBI" id="CHEBI:89891"/>
    </reaction>
    <physiologicalReaction direction="left-to-right" evidence="32">
        <dbReference type="Rhea" id="RHEA:54849"/>
    </physiologicalReaction>
</comment>
<keyword evidence="19" id="KW-0443">Lipid metabolism</keyword>
<keyword evidence="17" id="KW-0560">Oxidoreductase</keyword>
<evidence type="ECO:0000256" key="36">
    <source>
        <dbReference type="ARBA" id="ARBA00047977"/>
    </source>
</evidence>
<evidence type="ECO:0000256" key="17">
    <source>
        <dbReference type="ARBA" id="ARBA00023002"/>
    </source>
</evidence>
<comment type="catalytic activity">
    <reaction evidence="43">
        <text>octan-3-one + NADPH + O2 + H(+) = pentyl propanoate + NADP(+) + H2O</text>
        <dbReference type="Rhea" id="RHEA:54840"/>
        <dbReference type="ChEBI" id="CHEBI:15377"/>
        <dbReference type="ChEBI" id="CHEBI:15378"/>
        <dbReference type="ChEBI" id="CHEBI:15379"/>
        <dbReference type="ChEBI" id="CHEBI:57783"/>
        <dbReference type="ChEBI" id="CHEBI:58349"/>
        <dbReference type="ChEBI" id="CHEBI:80946"/>
        <dbReference type="ChEBI" id="CHEBI:87373"/>
    </reaction>
    <physiologicalReaction direction="left-to-right" evidence="43">
        <dbReference type="Rhea" id="RHEA:54841"/>
    </physiologicalReaction>
</comment>
<protein>
    <recommendedName>
        <fullName evidence="26">Flavin-containing monooxygenase 1</fullName>
        <ecNumber evidence="25">1.14.13.148</ecNumber>
        <ecNumber evidence="6">1.14.13.8</ecNumber>
        <ecNumber evidence="5">1.6.3.1</ecNumber>
    </recommendedName>
    <alternativeName>
        <fullName evidence="28">Dimethylaniline monooxygenase [N-oxide-forming] 1</fullName>
    </alternativeName>
    <alternativeName>
        <fullName evidence="24">Dimethylaniline monooxygenase [N-oxide-forming] 5</fullName>
    </alternativeName>
    <alternativeName>
        <fullName evidence="21">Dimethylaniline oxidase 1</fullName>
    </alternativeName>
    <alternativeName>
        <fullName evidence="22">Dimethylaniline oxidase 5</fullName>
    </alternativeName>
    <alternativeName>
        <fullName evidence="7">Flavin-containing monooxygenase 5</fullName>
    </alternativeName>
    <alternativeName>
        <fullName evidence="23">NADPH oxidase</fullName>
    </alternativeName>
    <alternativeName>
        <fullName evidence="27">Trimethylamine monooxygenase</fullName>
    </alternativeName>
</protein>
<comment type="catalytic activity">
    <reaction evidence="34">
        <text>sulcatone + NADPH + O2 + H(+) = 4-methylpent-3-en-1-yl acetate + NADP(+) + H2O</text>
        <dbReference type="Rhea" id="RHEA:54864"/>
        <dbReference type="ChEBI" id="CHEBI:15377"/>
        <dbReference type="ChEBI" id="CHEBI:15378"/>
        <dbReference type="ChEBI" id="CHEBI:15379"/>
        <dbReference type="ChEBI" id="CHEBI:16310"/>
        <dbReference type="ChEBI" id="CHEBI:57783"/>
        <dbReference type="ChEBI" id="CHEBI:58349"/>
        <dbReference type="ChEBI" id="CHEBI:138373"/>
    </reaction>
    <physiologicalReaction direction="left-to-right" evidence="34">
        <dbReference type="Rhea" id="RHEA:54865"/>
    </physiologicalReaction>
</comment>
<dbReference type="InterPro" id="IPR036188">
    <property type="entry name" value="FAD/NAD-bd_sf"/>
</dbReference>
<evidence type="ECO:0000256" key="32">
    <source>
        <dbReference type="ARBA" id="ARBA00047426"/>
    </source>
</evidence>
<dbReference type="GO" id="GO:0004499">
    <property type="term" value="F:N,N-dimethylaniline monooxygenase activity"/>
    <property type="evidence" value="ECO:0007669"/>
    <property type="project" value="InterPro"/>
</dbReference>
<evidence type="ECO:0000256" key="27">
    <source>
        <dbReference type="ARBA" id="ARBA00034554"/>
    </source>
</evidence>
<evidence type="ECO:0000256" key="7">
    <source>
        <dbReference type="ARBA" id="ARBA00019213"/>
    </source>
</evidence>
<comment type="catalytic activity">
    <reaction evidence="31">
        <text>hypotaurine + NADH + O2 + H(+) = taurine + NAD(+) + H2O</text>
        <dbReference type="Rhea" id="RHEA:74111"/>
        <dbReference type="ChEBI" id="CHEBI:15377"/>
        <dbReference type="ChEBI" id="CHEBI:15378"/>
        <dbReference type="ChEBI" id="CHEBI:15379"/>
        <dbReference type="ChEBI" id="CHEBI:57540"/>
        <dbReference type="ChEBI" id="CHEBI:57853"/>
        <dbReference type="ChEBI" id="CHEBI:57945"/>
        <dbReference type="ChEBI" id="CHEBI:507393"/>
        <dbReference type="EC" id="1.14.13.8"/>
    </reaction>
    <physiologicalReaction direction="left-to-right" evidence="31">
        <dbReference type="Rhea" id="RHEA:74112"/>
    </physiologicalReaction>
</comment>
<evidence type="ECO:0000256" key="41">
    <source>
        <dbReference type="ARBA" id="ARBA00048990"/>
    </source>
</evidence>
<evidence type="ECO:0000313" key="45">
    <source>
        <dbReference type="Proteomes" id="UP000789570"/>
    </source>
</evidence>
<evidence type="ECO:0000256" key="31">
    <source>
        <dbReference type="ARBA" id="ARBA00047338"/>
    </source>
</evidence>
<sequence>MEKRRVAIVGAGSSGLTSIKQCLEDNLEPVCFEASDHTGGLWRYTEVNEKNKDPHSSIYQSVVINTSKEVMAFTDFPVPYDWPSFLHNKYVVKYFDMYAEKFNLLPYIKFNSPIQRLSIRPDGRWNVCYLNKDKNEEHEEIFDYVMVCIGHHRYPRIPKYIGMDKFTNKQIHSHLYRRASDYENKRVLVVGCGNSGMDISVELSSVASQVFLCSRRGYLPWILPRRLFGRLSADQLATRFFHYFPGFLKNWLIEFIANYTVGPHPQGFKPKTPPSANHPTVKSDFLERVAIGVIIPKPDIAELKVDNSIEFVDGSVIENIDAIIYATGYDFVNIPFIDKEIISGGKEVENQFGNEEYQENLVWLYKFIFPPRITSIAFIGLVQAIGAIMPVSDLQAQYATSFWTGNLSKTPTPEEMEKDIKKTQDIIRKRYYHSARHTIQADMIPYMDELAKDMGCLPYPSKILFKFGPRLWKLVLFGVPTPIHYRLLGRQAWNDAPEAIRIYNGCKPSLSTLKKNK</sequence>
<dbReference type="InterPro" id="IPR002257">
    <property type="entry name" value="Flavin_mOase_5"/>
</dbReference>
<evidence type="ECO:0000256" key="43">
    <source>
        <dbReference type="ARBA" id="ARBA00049475"/>
    </source>
</evidence>
<dbReference type="InterPro" id="IPR050346">
    <property type="entry name" value="FMO-like"/>
</dbReference>
<evidence type="ECO:0000256" key="24">
    <source>
        <dbReference type="ARBA" id="ARBA00033301"/>
    </source>
</evidence>
<dbReference type="GO" id="GO:0050660">
    <property type="term" value="F:flavin adenine dinucleotide binding"/>
    <property type="evidence" value="ECO:0007669"/>
    <property type="project" value="InterPro"/>
</dbReference>
<reference evidence="44" key="1">
    <citation type="submission" date="2021-06" db="EMBL/GenBank/DDBJ databases">
        <authorList>
            <person name="Kallberg Y."/>
            <person name="Tangrot J."/>
            <person name="Rosling A."/>
        </authorList>
    </citation>
    <scope>NUCLEOTIDE SEQUENCE</scope>
    <source>
        <strain evidence="44">UK204</strain>
    </source>
</reference>
<comment type="function">
    <text evidence="30">Broad spectrum monooxygenase that catalyzes the oxygenation of a wide variety of nitrogen- and sulfur-containing compounds including xenobiotics. Catalyzes the S-oxygenation of hypotaurine to produce taurine, an organic osmolyte involved in cell volume regulation as well as a variety of cytoprotective and developmental processes. In vitro, catalyzes the N-oxygenation of trimethylamine (TMA) to produce trimethylamine N-oxide (TMAO) and could therefore participate to the detoxification of this compound that is generated by the action of gut microbiota from dietary precursors such as choline, choline containing compounds, betaine or L-carnitine.</text>
</comment>
<dbReference type="FunFam" id="3.50.50.60:FF:000159">
    <property type="entry name" value="Dimethylaniline monooxygenase [N-oxide-forming]"/>
    <property type="match status" value="1"/>
</dbReference>
<evidence type="ECO:0000256" key="12">
    <source>
        <dbReference type="ARBA" id="ARBA00022824"/>
    </source>
</evidence>
<comment type="function">
    <text evidence="29">Acts as a Baeyer-Villiger monooxygenase on a broad range of substrates. Catalyzes the insertion of an oxygen atom into a carbon-carbon bond adjacent to a carbonyl, which converts ketones to esters. Active on diverse carbonyl compounds, whereas soft nucleophiles are mostly non- or poorly reactive. In contrast with other forms of FMO it is non- or poorly active on 'classical' substrates such as drugs, pesticides, and dietary components containing soft nucleophilic heteroatoms. Able to oxidize drug molecules bearing a carbonyl group on an aliphatic chain, such as nabumetone and pentoxifylline. Also, in the absence of substrates, shows slow but yet significant NADPH oxidase activity. Acts as a positive modulator of cholesterol biosynthesis as well as glucose homeostasis, promoting metabolic aging via pleiotropic effects.</text>
</comment>
<dbReference type="InterPro" id="IPR000960">
    <property type="entry name" value="Flavin_mOase"/>
</dbReference>
<keyword evidence="12" id="KW-0256">Endoplasmic reticulum</keyword>
<evidence type="ECO:0000256" key="11">
    <source>
        <dbReference type="ARBA" id="ARBA00022692"/>
    </source>
</evidence>
<comment type="catalytic activity">
    <reaction evidence="37">
        <text>hypotaurine + NADPH + O2 + H(+) = taurine + NADP(+) + H2O</text>
        <dbReference type="Rhea" id="RHEA:69819"/>
        <dbReference type="ChEBI" id="CHEBI:15377"/>
        <dbReference type="ChEBI" id="CHEBI:15378"/>
        <dbReference type="ChEBI" id="CHEBI:15379"/>
        <dbReference type="ChEBI" id="CHEBI:57783"/>
        <dbReference type="ChEBI" id="CHEBI:57853"/>
        <dbReference type="ChEBI" id="CHEBI:58349"/>
        <dbReference type="ChEBI" id="CHEBI:507393"/>
        <dbReference type="EC" id="1.14.13.8"/>
    </reaction>
    <physiologicalReaction direction="left-to-right" evidence="37">
        <dbReference type="Rhea" id="RHEA:69820"/>
    </physiologicalReaction>
</comment>
<dbReference type="EC" id="1.6.3.1" evidence="5"/>
<evidence type="ECO:0000256" key="4">
    <source>
        <dbReference type="ARBA" id="ARBA00009183"/>
    </source>
</evidence>
<dbReference type="GO" id="GO:0034899">
    <property type="term" value="F:trimethylamine monooxygenase activity"/>
    <property type="evidence" value="ECO:0007669"/>
    <property type="project" value="UniProtKB-EC"/>
</dbReference>
<keyword evidence="14" id="KW-0492">Microsome</keyword>
<comment type="similarity">
    <text evidence="4">Belongs to the FMO family.</text>
</comment>
<evidence type="ECO:0000256" key="35">
    <source>
        <dbReference type="ARBA" id="ARBA00047864"/>
    </source>
</evidence>
<comment type="catalytic activity">
    <reaction evidence="36">
        <text>hexan-3-one + NADPH + O2 + H(+) = ethyl butanoate + NADP(+) + H2O</text>
        <dbReference type="Rhea" id="RHEA:54844"/>
        <dbReference type="ChEBI" id="CHEBI:15377"/>
        <dbReference type="ChEBI" id="CHEBI:15378"/>
        <dbReference type="ChEBI" id="CHEBI:15379"/>
        <dbReference type="ChEBI" id="CHEBI:57783"/>
        <dbReference type="ChEBI" id="CHEBI:58349"/>
        <dbReference type="ChEBI" id="CHEBI:88764"/>
        <dbReference type="ChEBI" id="CHEBI:89891"/>
    </reaction>
    <physiologicalReaction direction="left-to-right" evidence="36">
        <dbReference type="Rhea" id="RHEA:54845"/>
    </physiologicalReaction>
</comment>
<comment type="subcellular location">
    <subcellularLocation>
        <location evidence="2">Endoplasmic reticulum membrane</location>
        <topology evidence="2">Single-pass membrane protein</topology>
    </subcellularLocation>
    <subcellularLocation>
        <location evidence="3">Microsome membrane</location>
    </subcellularLocation>
</comment>
<comment type="catalytic activity">
    <reaction evidence="40">
        <text>(2E)-geranial + NADPH + O2 + H(+) = (1E)-2,6-dimethylhepta-1,5-dien-1-yl formate + NADP(+) + H2O</text>
        <dbReference type="Rhea" id="RHEA:54860"/>
        <dbReference type="ChEBI" id="CHEBI:15377"/>
        <dbReference type="ChEBI" id="CHEBI:15378"/>
        <dbReference type="ChEBI" id="CHEBI:15379"/>
        <dbReference type="ChEBI" id="CHEBI:16980"/>
        <dbReference type="ChEBI" id="CHEBI:57783"/>
        <dbReference type="ChEBI" id="CHEBI:58349"/>
        <dbReference type="ChEBI" id="CHEBI:138375"/>
    </reaction>
    <physiologicalReaction direction="left-to-right" evidence="40">
        <dbReference type="Rhea" id="RHEA:54861"/>
    </physiologicalReaction>
</comment>
<evidence type="ECO:0000256" key="3">
    <source>
        <dbReference type="ARBA" id="ARBA00004524"/>
    </source>
</evidence>
<evidence type="ECO:0000256" key="39">
    <source>
        <dbReference type="ARBA" id="ARBA00048459"/>
    </source>
</evidence>
<keyword evidence="15" id="KW-0521">NADP</keyword>
<keyword evidence="8" id="KW-0488">Methylation</keyword>
<evidence type="ECO:0000256" key="30">
    <source>
        <dbReference type="ARBA" id="ARBA00045957"/>
    </source>
</evidence>
<comment type="catalytic activity">
    <reaction evidence="35">
        <text>NADPH + O2 + H(+) = H2O2 + NADP(+)</text>
        <dbReference type="Rhea" id="RHEA:11260"/>
        <dbReference type="ChEBI" id="CHEBI:15378"/>
        <dbReference type="ChEBI" id="CHEBI:15379"/>
        <dbReference type="ChEBI" id="CHEBI:16240"/>
        <dbReference type="ChEBI" id="CHEBI:57783"/>
        <dbReference type="ChEBI" id="CHEBI:58349"/>
        <dbReference type="EC" id="1.6.3.1"/>
    </reaction>
    <physiologicalReaction direction="left-to-right" evidence="35">
        <dbReference type="Rhea" id="RHEA:11261"/>
    </physiologicalReaction>
</comment>